<evidence type="ECO:0000256" key="8">
    <source>
        <dbReference type="SAM" id="MobiDB-lite"/>
    </source>
</evidence>
<evidence type="ECO:0000256" key="3">
    <source>
        <dbReference type="ARBA" id="ARBA00022475"/>
    </source>
</evidence>
<evidence type="ECO:0000256" key="1">
    <source>
        <dbReference type="ARBA" id="ARBA00004162"/>
    </source>
</evidence>
<evidence type="ECO:0000256" key="4">
    <source>
        <dbReference type="ARBA" id="ARBA00022692"/>
    </source>
</evidence>
<comment type="caution">
    <text evidence="11">The sequence shown here is derived from an EMBL/GenBank/DDBJ whole genome shotgun (WGS) entry which is preliminary data.</text>
</comment>
<dbReference type="RefSeq" id="WP_142787334.1">
    <property type="nucleotide sequence ID" value="NZ_VHJK01000001.1"/>
</dbReference>
<dbReference type="Proteomes" id="UP000316343">
    <property type="component" value="Unassembled WGS sequence"/>
</dbReference>
<keyword evidence="5 9" id="KW-1133">Transmembrane helix</keyword>
<organism evidence="11 12">
    <name type="scientific">Erythrobacter insulae</name>
    <dbReference type="NCBI Taxonomy" id="2584124"/>
    <lineage>
        <taxon>Bacteria</taxon>
        <taxon>Pseudomonadati</taxon>
        <taxon>Pseudomonadota</taxon>
        <taxon>Alphaproteobacteria</taxon>
        <taxon>Sphingomonadales</taxon>
        <taxon>Erythrobacteraceae</taxon>
        <taxon>Erythrobacter/Porphyrobacter group</taxon>
        <taxon>Erythrobacter</taxon>
    </lineage>
</organism>
<dbReference type="PANTHER" id="PTHR30329">
    <property type="entry name" value="STATOR ELEMENT OF FLAGELLAR MOTOR COMPLEX"/>
    <property type="match status" value="1"/>
</dbReference>
<keyword evidence="11" id="KW-0282">Flagellum</keyword>
<feature type="transmembrane region" description="Helical" evidence="9">
    <location>
        <begin position="33"/>
        <end position="52"/>
    </location>
</feature>
<keyword evidence="4 9" id="KW-0812">Transmembrane</keyword>
<dbReference type="Pfam" id="PF00691">
    <property type="entry name" value="OmpA"/>
    <property type="match status" value="1"/>
</dbReference>
<evidence type="ECO:0000256" key="9">
    <source>
        <dbReference type="SAM" id="Phobius"/>
    </source>
</evidence>
<dbReference type="InterPro" id="IPR006665">
    <property type="entry name" value="OmpA-like"/>
</dbReference>
<evidence type="ECO:0000313" key="11">
    <source>
        <dbReference type="EMBL" id="TRD11070.1"/>
    </source>
</evidence>
<evidence type="ECO:0000259" key="10">
    <source>
        <dbReference type="PROSITE" id="PS51123"/>
    </source>
</evidence>
<dbReference type="PROSITE" id="PS51123">
    <property type="entry name" value="OMPA_2"/>
    <property type="match status" value="1"/>
</dbReference>
<evidence type="ECO:0000256" key="7">
    <source>
        <dbReference type="PROSITE-ProRule" id="PRU00473"/>
    </source>
</evidence>
<dbReference type="GO" id="GO:0005886">
    <property type="term" value="C:plasma membrane"/>
    <property type="evidence" value="ECO:0007669"/>
    <property type="project" value="UniProtKB-SubCell"/>
</dbReference>
<keyword evidence="11" id="KW-0966">Cell projection</keyword>
<accession>A0A547PAA2</accession>
<feature type="region of interest" description="Disordered" evidence="8">
    <location>
        <begin position="102"/>
        <end position="126"/>
    </location>
</feature>
<evidence type="ECO:0000256" key="6">
    <source>
        <dbReference type="ARBA" id="ARBA00023136"/>
    </source>
</evidence>
<dbReference type="Pfam" id="PF13677">
    <property type="entry name" value="MotB_plug"/>
    <property type="match status" value="1"/>
</dbReference>
<dbReference type="InterPro" id="IPR025713">
    <property type="entry name" value="MotB-like_N_dom"/>
</dbReference>
<keyword evidence="12" id="KW-1185">Reference proteome</keyword>
<reference evidence="11 12" key="1">
    <citation type="submission" date="2019-06" db="EMBL/GenBank/DDBJ databases">
        <title>Erythrobacter insulae sp. nov., isolated from a tidal flat.</title>
        <authorList>
            <person name="Yoon J.-H."/>
        </authorList>
    </citation>
    <scope>NUCLEOTIDE SEQUENCE [LARGE SCALE GENOMIC DNA]</scope>
    <source>
        <strain evidence="11 12">JBTF-M21</strain>
    </source>
</reference>
<dbReference type="PANTHER" id="PTHR30329:SF21">
    <property type="entry name" value="LIPOPROTEIN YIAD-RELATED"/>
    <property type="match status" value="1"/>
</dbReference>
<protein>
    <submittedName>
        <fullName evidence="11">Flagellar motor protein</fullName>
    </submittedName>
</protein>
<evidence type="ECO:0000256" key="5">
    <source>
        <dbReference type="ARBA" id="ARBA00022989"/>
    </source>
</evidence>
<dbReference type="CDD" id="cd07185">
    <property type="entry name" value="OmpA_C-like"/>
    <property type="match status" value="1"/>
</dbReference>
<comment type="similarity">
    <text evidence="2">Belongs to the MotB family.</text>
</comment>
<dbReference type="SUPFAM" id="SSF103088">
    <property type="entry name" value="OmpA-like"/>
    <property type="match status" value="1"/>
</dbReference>
<comment type="subcellular location">
    <subcellularLocation>
        <location evidence="1">Cell membrane</location>
        <topology evidence="1">Single-pass membrane protein</topology>
    </subcellularLocation>
</comment>
<dbReference type="OrthoDB" id="7170686at2"/>
<gene>
    <name evidence="11" type="ORF">FGU71_03855</name>
</gene>
<proteinExistence type="inferred from homology"/>
<dbReference type="AlphaFoldDB" id="A0A547PAA2"/>
<evidence type="ECO:0000256" key="2">
    <source>
        <dbReference type="ARBA" id="ARBA00008914"/>
    </source>
</evidence>
<name>A0A547PAA2_9SPHN</name>
<keyword evidence="6 7" id="KW-0472">Membrane</keyword>
<dbReference type="EMBL" id="VHJK01000001">
    <property type="protein sequence ID" value="TRD11070.1"/>
    <property type="molecule type" value="Genomic_DNA"/>
</dbReference>
<dbReference type="Gene3D" id="3.30.1330.60">
    <property type="entry name" value="OmpA-like domain"/>
    <property type="match status" value="1"/>
</dbReference>
<feature type="domain" description="OmpA-like" evidence="10">
    <location>
        <begin position="165"/>
        <end position="284"/>
    </location>
</feature>
<keyword evidence="3" id="KW-1003">Cell membrane</keyword>
<keyword evidence="11" id="KW-0969">Cilium</keyword>
<sequence>MAEENAAAPPAPIIVKKITIEQADGHHGGAWKVAYADFVTAMMAFFLLLWLLGATEENQRKGLADYFSPTLVKTRQEGAGADGMLGGSSITDVDNYPNAMGQTGTKSITIPRGATGGPVEGGGRGESEAERIENLREKIAEQLEKQKRLRHLAKQVRVIRAPDGIRIDLVDDADFSMFALGTTILTADARGLLQVIGDSIADETAPLILRGHTDSLPWRSGVQVNNWSLSTGRAEATRQALILQGMNEGRFARIEGVADREPLILDDPADPRNRRISLLLLEPQGRSRQVIASAAIRTPTQGTSTTPSTMSN</sequence>
<evidence type="ECO:0000313" key="12">
    <source>
        <dbReference type="Proteomes" id="UP000316343"/>
    </source>
</evidence>
<dbReference type="InterPro" id="IPR050330">
    <property type="entry name" value="Bact_OuterMem_StrucFunc"/>
</dbReference>
<dbReference type="InterPro" id="IPR036737">
    <property type="entry name" value="OmpA-like_sf"/>
</dbReference>